<evidence type="ECO:0000259" key="2">
    <source>
        <dbReference type="Pfam" id="PF13439"/>
    </source>
</evidence>
<dbReference type="EMBL" id="BMIT01000004">
    <property type="protein sequence ID" value="GGE90221.1"/>
    <property type="molecule type" value="Genomic_DNA"/>
</dbReference>
<evidence type="ECO:0000313" key="4">
    <source>
        <dbReference type="Proteomes" id="UP000638462"/>
    </source>
</evidence>
<keyword evidence="4" id="KW-1185">Reference proteome</keyword>
<reference evidence="4" key="1">
    <citation type="journal article" date="2019" name="Int. J. Syst. Evol. Microbiol.">
        <title>The Global Catalogue of Microorganisms (GCM) 10K type strain sequencing project: providing services to taxonomists for standard genome sequencing and annotation.</title>
        <authorList>
            <consortium name="The Broad Institute Genomics Platform"/>
            <consortium name="The Broad Institute Genome Sequencing Center for Infectious Disease"/>
            <person name="Wu L."/>
            <person name="Ma J."/>
        </authorList>
    </citation>
    <scope>NUCLEOTIDE SEQUENCE [LARGE SCALE GENOMIC DNA]</scope>
    <source>
        <strain evidence="4">CGMCC 1.15394</strain>
    </source>
</reference>
<dbReference type="PANTHER" id="PTHR12526:SF638">
    <property type="entry name" value="SPORE COAT PROTEIN SA"/>
    <property type="match status" value="1"/>
</dbReference>
<dbReference type="InterPro" id="IPR028098">
    <property type="entry name" value="Glyco_trans_4-like_N"/>
</dbReference>
<name>A0ABQ1TCD1_9GAMM</name>
<dbReference type="CDD" id="cd03811">
    <property type="entry name" value="GT4_GT28_WabH-like"/>
    <property type="match status" value="1"/>
</dbReference>
<dbReference type="Pfam" id="PF00534">
    <property type="entry name" value="Glycos_transf_1"/>
    <property type="match status" value="1"/>
</dbReference>
<organism evidence="3 4">
    <name type="scientific">Pseudoalteromonas gelatinilytica</name>
    <dbReference type="NCBI Taxonomy" id="1703256"/>
    <lineage>
        <taxon>Bacteria</taxon>
        <taxon>Pseudomonadati</taxon>
        <taxon>Pseudomonadota</taxon>
        <taxon>Gammaproteobacteria</taxon>
        <taxon>Alteromonadales</taxon>
        <taxon>Pseudoalteromonadaceae</taxon>
        <taxon>Pseudoalteromonas</taxon>
    </lineage>
</organism>
<dbReference type="PANTHER" id="PTHR12526">
    <property type="entry name" value="GLYCOSYLTRANSFERASE"/>
    <property type="match status" value="1"/>
</dbReference>
<dbReference type="SUPFAM" id="SSF53756">
    <property type="entry name" value="UDP-Glycosyltransferase/glycogen phosphorylase"/>
    <property type="match status" value="1"/>
</dbReference>
<gene>
    <name evidence="3" type="primary">wabH</name>
    <name evidence="3" type="ORF">GCM10008027_13870</name>
</gene>
<keyword evidence="3" id="KW-0808">Transferase</keyword>
<dbReference type="Gene3D" id="3.40.50.2000">
    <property type="entry name" value="Glycogen Phosphorylase B"/>
    <property type="match status" value="2"/>
</dbReference>
<accession>A0ABQ1TCD1</accession>
<sequence length="363" mass="40334">MKVAIVIDSLVGGGAEKVMLTLAGELLAQQHEVVILSLANSIEYTLPSQLNVECLFDHKAKKVDRFWQLKNSVKRIENWFAQYQSKNGEFDLVLSNLDRSNNLLICSTIKHVFYVIHNSITAELNRQKKLGPFAYQYLLKSKKRLSGQNLICVSEGIESEIKQQKLIAPQSITTIFNPFNVQSIVKKASETELGLPREPYIIHVGRLAKQKRHDVLFSAFANLNTSHKLVLLCNKVNKAAKLGRQHGIEDRLILPGFQQNPYAWIKGADALVLSSDYEGLPTVLIEALILGTPVVSTDCTHGPKEILTGNLAKYLVPTNNPEALTQAIESVLNDKPEVVDAEILSKISATQVAESYLALAQNR</sequence>
<feature type="domain" description="Glycosyl transferase family 1" evidence="1">
    <location>
        <begin position="196"/>
        <end position="337"/>
    </location>
</feature>
<dbReference type="InterPro" id="IPR001296">
    <property type="entry name" value="Glyco_trans_1"/>
</dbReference>
<proteinExistence type="predicted"/>
<dbReference type="Pfam" id="PF13439">
    <property type="entry name" value="Glyco_transf_4"/>
    <property type="match status" value="1"/>
</dbReference>
<dbReference type="RefSeq" id="WP_188727986.1">
    <property type="nucleotide sequence ID" value="NZ_BMIT01000004.1"/>
</dbReference>
<dbReference type="GO" id="GO:0016740">
    <property type="term" value="F:transferase activity"/>
    <property type="evidence" value="ECO:0007669"/>
    <property type="project" value="UniProtKB-KW"/>
</dbReference>
<comment type="caution">
    <text evidence="3">The sequence shown here is derived from an EMBL/GenBank/DDBJ whole genome shotgun (WGS) entry which is preliminary data.</text>
</comment>
<dbReference type="Proteomes" id="UP000638462">
    <property type="component" value="Unassembled WGS sequence"/>
</dbReference>
<evidence type="ECO:0000259" key="1">
    <source>
        <dbReference type="Pfam" id="PF00534"/>
    </source>
</evidence>
<evidence type="ECO:0000313" key="3">
    <source>
        <dbReference type="EMBL" id="GGE90221.1"/>
    </source>
</evidence>
<feature type="domain" description="Glycosyltransferase subfamily 4-like N-terminal" evidence="2">
    <location>
        <begin position="13"/>
        <end position="181"/>
    </location>
</feature>
<protein>
    <submittedName>
        <fullName evidence="3">Glycosyl transferase</fullName>
    </submittedName>
</protein>